<organism evidence="1 2">
    <name type="scientific">Ruminococcus albus SY3</name>
    <dbReference type="NCBI Taxonomy" id="1341156"/>
    <lineage>
        <taxon>Bacteria</taxon>
        <taxon>Bacillati</taxon>
        <taxon>Bacillota</taxon>
        <taxon>Clostridia</taxon>
        <taxon>Eubacteriales</taxon>
        <taxon>Oscillospiraceae</taxon>
        <taxon>Ruminococcus</taxon>
    </lineage>
</organism>
<evidence type="ECO:0000313" key="2">
    <source>
        <dbReference type="Proteomes" id="UP000021369"/>
    </source>
</evidence>
<reference evidence="1 2" key="1">
    <citation type="submission" date="2013-06" db="EMBL/GenBank/DDBJ databases">
        <title>Rumen cellulosomics: divergent fiber-degrading strategies revealed by comparative genome-wide analysis of six Ruminococcal strains.</title>
        <authorList>
            <person name="Dassa B."/>
            <person name="Borovok I."/>
            <person name="Lamed R."/>
            <person name="Flint H."/>
            <person name="Yeoman C.J."/>
            <person name="White B."/>
            <person name="Bayer E.A."/>
        </authorList>
    </citation>
    <scope>NUCLEOTIDE SEQUENCE [LARGE SCALE GENOMIC DNA]</scope>
    <source>
        <strain evidence="1 2">SY3</strain>
    </source>
</reference>
<protein>
    <submittedName>
        <fullName evidence="1">Uncharacterized protein</fullName>
    </submittedName>
</protein>
<evidence type="ECO:0000313" key="1">
    <source>
        <dbReference type="EMBL" id="EXM38537.1"/>
    </source>
</evidence>
<dbReference type="Proteomes" id="UP000021369">
    <property type="component" value="Unassembled WGS sequence"/>
</dbReference>
<proteinExistence type="predicted"/>
<keyword evidence="2" id="KW-1185">Reference proteome</keyword>
<accession>A0A011UZD7</accession>
<dbReference type="RefSeq" id="WP_037289353.1">
    <property type="nucleotide sequence ID" value="NZ_JEOB01000004.1"/>
</dbReference>
<name>A0A011UZD7_RUMAL</name>
<sequence>MRCITLNEILKNFDKSTIVLLPASRLELKIIFQSFKTRSYVNLEAQYIDGYGIRIQNCEIQGISPVEWYEEQGLVTYKFVVNPNAYKTINDGEAVIVLPAPRLQGWVWSHNKAIVTKYNKAVHGVMDSYFIPYSENAFLA</sequence>
<comment type="caution">
    <text evidence="1">The sequence shown here is derived from an EMBL/GenBank/DDBJ whole genome shotgun (WGS) entry which is preliminary data.</text>
</comment>
<gene>
    <name evidence="1" type="ORF">RASY3_14540</name>
</gene>
<dbReference type="EMBL" id="JEOB01000004">
    <property type="protein sequence ID" value="EXM38537.1"/>
    <property type="molecule type" value="Genomic_DNA"/>
</dbReference>
<dbReference type="AlphaFoldDB" id="A0A011UZD7"/>